<proteinExistence type="predicted"/>
<dbReference type="PANTHER" id="PTHR31152">
    <property type="entry name" value="PLAC8 FAMILY PROTEIN"/>
    <property type="match status" value="1"/>
</dbReference>
<evidence type="ECO:0000313" key="3">
    <source>
        <dbReference type="EMBL" id="KAK7366744.1"/>
    </source>
</evidence>
<dbReference type="Proteomes" id="UP001374584">
    <property type="component" value="Unassembled WGS sequence"/>
</dbReference>
<dbReference type="PANTHER" id="PTHR31152:SF1">
    <property type="entry name" value="PLAC8 FAMILY PROTEIN"/>
    <property type="match status" value="1"/>
</dbReference>
<evidence type="ECO:0000313" key="4">
    <source>
        <dbReference type="Proteomes" id="UP001374584"/>
    </source>
</evidence>
<keyword evidence="4" id="KW-1185">Reference proteome</keyword>
<comment type="caution">
    <text evidence="3">The sequence shown here is derived from an EMBL/GenBank/DDBJ whole genome shotgun (WGS) entry which is preliminary data.</text>
</comment>
<dbReference type="EMBL" id="JAYMYR010000004">
    <property type="protein sequence ID" value="KAK7366744.1"/>
    <property type="molecule type" value="Genomic_DNA"/>
</dbReference>
<evidence type="ECO:0000256" key="1">
    <source>
        <dbReference type="SAM" id="MobiDB-lite"/>
    </source>
</evidence>
<name>A0AAN9NAB3_PHACN</name>
<protein>
    <submittedName>
        <fullName evidence="3">Uncharacterized protein</fullName>
    </submittedName>
</protein>
<feature type="region of interest" description="Disordered" evidence="1">
    <location>
        <begin position="124"/>
        <end position="166"/>
    </location>
</feature>
<reference evidence="3 4" key="1">
    <citation type="submission" date="2024-01" db="EMBL/GenBank/DDBJ databases">
        <title>The genomes of 5 underutilized Papilionoideae crops provide insights into root nodulation and disease resistanc.</title>
        <authorList>
            <person name="Jiang F."/>
        </authorList>
    </citation>
    <scope>NUCLEOTIDE SEQUENCE [LARGE SCALE GENOMIC DNA]</scope>
    <source>
        <strain evidence="3">JINMINGXINNONG_FW02</strain>
        <tissue evidence="3">Leaves</tissue>
    </source>
</reference>
<sequence>MATQIENMRLRQNFRNVWDTALITTNLDHIRYTHVVLVTCPAVVTVKKPDILNSALLRSRLRLPAVLQTQWLQLDICYKMNLTFKLRSVIVALLVSFLWAQQLACVFSMIGSIVGNKRPLQKASQTQRKLELDNRDEKFGSQPMDAPRPQQMSIFNSSLPPLYAPS</sequence>
<dbReference type="AlphaFoldDB" id="A0AAN9NAB3"/>
<keyword evidence="2" id="KW-0472">Membrane</keyword>
<keyword evidence="2" id="KW-1133">Transmembrane helix</keyword>
<feature type="compositionally biased region" description="Polar residues" evidence="1">
    <location>
        <begin position="150"/>
        <end position="159"/>
    </location>
</feature>
<feature type="compositionally biased region" description="Basic and acidic residues" evidence="1">
    <location>
        <begin position="128"/>
        <end position="139"/>
    </location>
</feature>
<gene>
    <name evidence="3" type="ORF">VNO80_08741</name>
</gene>
<keyword evidence="2" id="KW-0812">Transmembrane</keyword>
<organism evidence="3 4">
    <name type="scientific">Phaseolus coccineus</name>
    <name type="common">Scarlet runner bean</name>
    <name type="synonym">Phaseolus multiflorus</name>
    <dbReference type="NCBI Taxonomy" id="3886"/>
    <lineage>
        <taxon>Eukaryota</taxon>
        <taxon>Viridiplantae</taxon>
        <taxon>Streptophyta</taxon>
        <taxon>Embryophyta</taxon>
        <taxon>Tracheophyta</taxon>
        <taxon>Spermatophyta</taxon>
        <taxon>Magnoliopsida</taxon>
        <taxon>eudicotyledons</taxon>
        <taxon>Gunneridae</taxon>
        <taxon>Pentapetalae</taxon>
        <taxon>rosids</taxon>
        <taxon>fabids</taxon>
        <taxon>Fabales</taxon>
        <taxon>Fabaceae</taxon>
        <taxon>Papilionoideae</taxon>
        <taxon>50 kb inversion clade</taxon>
        <taxon>NPAAA clade</taxon>
        <taxon>indigoferoid/millettioid clade</taxon>
        <taxon>Phaseoleae</taxon>
        <taxon>Phaseolus</taxon>
    </lineage>
</organism>
<evidence type="ECO:0000256" key="2">
    <source>
        <dbReference type="SAM" id="Phobius"/>
    </source>
</evidence>
<feature type="transmembrane region" description="Helical" evidence="2">
    <location>
        <begin position="89"/>
        <end position="114"/>
    </location>
</feature>
<accession>A0AAN9NAB3</accession>